<evidence type="ECO:0000313" key="2">
    <source>
        <dbReference type="EMBL" id="CAD8214306.1"/>
    </source>
</evidence>
<dbReference type="Proteomes" id="UP000689195">
    <property type="component" value="Unassembled WGS sequence"/>
</dbReference>
<gene>
    <name evidence="2" type="ORF">PPENT_87.1.T2050001</name>
</gene>
<evidence type="ECO:0000313" key="3">
    <source>
        <dbReference type="Proteomes" id="UP000689195"/>
    </source>
</evidence>
<name>A0A8S1YHX2_9CILI</name>
<accession>A0A8S1YHX2</accession>
<protein>
    <recommendedName>
        <fullName evidence="4">Transmembrane protein</fullName>
    </recommendedName>
</protein>
<sequence length="226" mass="27368">MYCINEKREDLSEILANVKDIDEQIFSVIIQIFRKENISDSLEYLQQENNQIHFKQFIFQLENLLSVDKDRRLNVVKNNIKIIINILKQIRDHNFNQNDYSTEIYLQTRQSLKEKIKEDQRIIKFLQFLVQRIFLFIFQTYLKIIIRHIITCHLQTKQHNLLQVNLHMFFIVVGVIFLWFNKNQRFQEVICLPHSNQGIIISDLFQLNHLQANLTKKFLIFPYTLN</sequence>
<feature type="transmembrane region" description="Helical" evidence="1">
    <location>
        <begin position="122"/>
        <end position="142"/>
    </location>
</feature>
<evidence type="ECO:0000256" key="1">
    <source>
        <dbReference type="SAM" id="Phobius"/>
    </source>
</evidence>
<dbReference type="PANTHER" id="PTHR45333">
    <property type="entry name" value="MEMBRANE PROTEIN-RELATED"/>
    <property type="match status" value="1"/>
</dbReference>
<keyword evidence="1" id="KW-0472">Membrane</keyword>
<proteinExistence type="predicted"/>
<feature type="transmembrane region" description="Helical" evidence="1">
    <location>
        <begin position="162"/>
        <end position="180"/>
    </location>
</feature>
<dbReference type="AlphaFoldDB" id="A0A8S1YHX2"/>
<keyword evidence="1" id="KW-1133">Transmembrane helix</keyword>
<dbReference type="EMBL" id="CAJJDO010000205">
    <property type="protein sequence ID" value="CAD8214306.1"/>
    <property type="molecule type" value="Genomic_DNA"/>
</dbReference>
<keyword evidence="3" id="KW-1185">Reference proteome</keyword>
<keyword evidence="1" id="KW-0812">Transmembrane</keyword>
<dbReference type="PANTHER" id="PTHR45333:SF1">
    <property type="entry name" value="CHROMOSOME UNDETERMINED SCAFFOLD_625, WHOLE GENOME SHOTGUN SEQUENCE"/>
    <property type="match status" value="1"/>
</dbReference>
<reference evidence="2" key="1">
    <citation type="submission" date="2021-01" db="EMBL/GenBank/DDBJ databases">
        <authorList>
            <consortium name="Genoscope - CEA"/>
            <person name="William W."/>
        </authorList>
    </citation>
    <scope>NUCLEOTIDE SEQUENCE</scope>
</reference>
<organism evidence="2 3">
    <name type="scientific">Paramecium pentaurelia</name>
    <dbReference type="NCBI Taxonomy" id="43138"/>
    <lineage>
        <taxon>Eukaryota</taxon>
        <taxon>Sar</taxon>
        <taxon>Alveolata</taxon>
        <taxon>Ciliophora</taxon>
        <taxon>Intramacronucleata</taxon>
        <taxon>Oligohymenophorea</taxon>
        <taxon>Peniculida</taxon>
        <taxon>Parameciidae</taxon>
        <taxon>Paramecium</taxon>
    </lineage>
</organism>
<evidence type="ECO:0008006" key="4">
    <source>
        <dbReference type="Google" id="ProtNLM"/>
    </source>
</evidence>
<comment type="caution">
    <text evidence="2">The sequence shown here is derived from an EMBL/GenBank/DDBJ whole genome shotgun (WGS) entry which is preliminary data.</text>
</comment>